<feature type="compositionally biased region" description="Polar residues" evidence="1">
    <location>
        <begin position="126"/>
        <end position="142"/>
    </location>
</feature>
<evidence type="ECO:0000313" key="3">
    <source>
        <dbReference type="Proteomes" id="UP001221898"/>
    </source>
</evidence>
<feature type="compositionally biased region" description="Basic and acidic residues" evidence="1">
    <location>
        <begin position="1"/>
        <end position="10"/>
    </location>
</feature>
<keyword evidence="3" id="KW-1185">Reference proteome</keyword>
<sequence>MRAEVSKMETEDTSTAMPVPGYSDSAYKTLSQDKPSLSIHNSPQGVQRECETTPTSGDCPELNPEDTGAPNEGRHDGSPQNSANGTINNDPSSPTPNGFGVMRADVSKMETEESSTAMPVPGFSDSGYNTLNQEKSSLSIHDSTQEDQRECETTPTSGDCPELDLEEAGPENEDWNQNKIVKLKKGPSRQVREKKMMLKNTDTLREWALKQIPSEKSGSSQEEELKKIKDAITIVNIKQHPSYPLLLAVNCKVFRDPQTHKCKIIEIPDPDQINKNGQLKEAVDFKVQFHMWLLDISETVVVLKDGNEKRVAKVLLKNLPNSISVISRRSSFLFLLSLTKFRGERSCSRLMPSWISMNCNPGHHWMLF</sequence>
<evidence type="ECO:0000313" key="2">
    <source>
        <dbReference type="EMBL" id="KAJ8377754.1"/>
    </source>
</evidence>
<feature type="compositionally biased region" description="Basic and acidic residues" evidence="1">
    <location>
        <begin position="143"/>
        <end position="152"/>
    </location>
</feature>
<dbReference type="AlphaFoldDB" id="A0AAD7RCJ3"/>
<reference evidence="2" key="1">
    <citation type="journal article" date="2023" name="Science">
        <title>Genome structures resolve the early diversification of teleost fishes.</title>
        <authorList>
            <person name="Parey E."/>
            <person name="Louis A."/>
            <person name="Montfort J."/>
            <person name="Bouchez O."/>
            <person name="Roques C."/>
            <person name="Iampietro C."/>
            <person name="Lluch J."/>
            <person name="Castinel A."/>
            <person name="Donnadieu C."/>
            <person name="Desvignes T."/>
            <person name="Floi Bucao C."/>
            <person name="Jouanno E."/>
            <person name="Wen M."/>
            <person name="Mejri S."/>
            <person name="Dirks R."/>
            <person name="Jansen H."/>
            <person name="Henkel C."/>
            <person name="Chen W.J."/>
            <person name="Zahm M."/>
            <person name="Cabau C."/>
            <person name="Klopp C."/>
            <person name="Thompson A.W."/>
            <person name="Robinson-Rechavi M."/>
            <person name="Braasch I."/>
            <person name="Lecointre G."/>
            <person name="Bobe J."/>
            <person name="Postlethwait J.H."/>
            <person name="Berthelot C."/>
            <person name="Roest Crollius H."/>
            <person name="Guiguen Y."/>
        </authorList>
    </citation>
    <scope>NUCLEOTIDE SEQUENCE</scope>
    <source>
        <strain evidence="2">NC1722</strain>
    </source>
</reference>
<name>A0AAD7RCJ3_9TELE</name>
<gene>
    <name evidence="2" type="ORF">AAFF_G00254270</name>
</gene>
<dbReference type="EMBL" id="JAINUG010000341">
    <property type="protein sequence ID" value="KAJ8377754.1"/>
    <property type="molecule type" value="Genomic_DNA"/>
</dbReference>
<protein>
    <submittedName>
        <fullName evidence="2">Uncharacterized protein</fullName>
    </submittedName>
</protein>
<feature type="compositionally biased region" description="Polar residues" evidence="1">
    <location>
        <begin position="26"/>
        <end position="45"/>
    </location>
</feature>
<evidence type="ECO:0000256" key="1">
    <source>
        <dbReference type="SAM" id="MobiDB-lite"/>
    </source>
</evidence>
<proteinExistence type="predicted"/>
<comment type="caution">
    <text evidence="2">The sequence shown here is derived from an EMBL/GenBank/DDBJ whole genome shotgun (WGS) entry which is preliminary data.</text>
</comment>
<organism evidence="2 3">
    <name type="scientific">Aldrovandia affinis</name>
    <dbReference type="NCBI Taxonomy" id="143900"/>
    <lineage>
        <taxon>Eukaryota</taxon>
        <taxon>Metazoa</taxon>
        <taxon>Chordata</taxon>
        <taxon>Craniata</taxon>
        <taxon>Vertebrata</taxon>
        <taxon>Euteleostomi</taxon>
        <taxon>Actinopterygii</taxon>
        <taxon>Neopterygii</taxon>
        <taxon>Teleostei</taxon>
        <taxon>Notacanthiformes</taxon>
        <taxon>Halosauridae</taxon>
        <taxon>Aldrovandia</taxon>
    </lineage>
</organism>
<dbReference type="Proteomes" id="UP001221898">
    <property type="component" value="Unassembled WGS sequence"/>
</dbReference>
<accession>A0AAD7RCJ3</accession>
<feature type="compositionally biased region" description="Polar residues" evidence="1">
    <location>
        <begin position="78"/>
        <end position="96"/>
    </location>
</feature>
<feature type="compositionally biased region" description="Acidic residues" evidence="1">
    <location>
        <begin position="161"/>
        <end position="174"/>
    </location>
</feature>
<feature type="region of interest" description="Disordered" evidence="1">
    <location>
        <begin position="1"/>
        <end position="179"/>
    </location>
</feature>